<proteinExistence type="predicted"/>
<dbReference type="InterPro" id="IPR046150">
    <property type="entry name" value="DUF6152"/>
</dbReference>
<dbReference type="EMBL" id="JACHWZ010000008">
    <property type="protein sequence ID" value="MBB3061226.1"/>
    <property type="molecule type" value="Genomic_DNA"/>
</dbReference>
<dbReference type="Proteomes" id="UP000535937">
    <property type="component" value="Unassembled WGS sequence"/>
</dbReference>
<gene>
    <name evidence="1" type="ORF">FHS09_002059</name>
</gene>
<protein>
    <submittedName>
        <fullName evidence="1">Uncharacterized protein</fullName>
    </submittedName>
</protein>
<comment type="caution">
    <text evidence="1">The sequence shown here is derived from an EMBL/GenBank/DDBJ whole genome shotgun (WGS) entry which is preliminary data.</text>
</comment>
<evidence type="ECO:0000313" key="1">
    <source>
        <dbReference type="EMBL" id="MBB3061226.1"/>
    </source>
</evidence>
<name>A0A7W4Z952_9GAMM</name>
<dbReference type="Pfam" id="PF19649">
    <property type="entry name" value="DUF6152"/>
    <property type="match status" value="1"/>
</dbReference>
<keyword evidence="2" id="KW-1185">Reference proteome</keyword>
<reference evidence="1 2" key="1">
    <citation type="submission" date="2020-08" db="EMBL/GenBank/DDBJ databases">
        <title>Genomic Encyclopedia of Type Strains, Phase III (KMG-III): the genomes of soil and plant-associated and newly described type strains.</title>
        <authorList>
            <person name="Whitman W."/>
        </authorList>
    </citation>
    <scope>NUCLEOTIDE SEQUENCE [LARGE SCALE GENOMIC DNA]</scope>
    <source>
        <strain evidence="1 2">CECT 8799</strain>
    </source>
</reference>
<sequence>MTVGNRSGFLALIIGALLVWSTASPAHHGWGWATDEEFEITGTITDVRLGNPHGEVTIEVDGAEWVIEVGQPWRNKRAGLKDELLSVGREITVHGHRSARKGQRLVKAERVVIDGEDYNLYPGRDS</sequence>
<accession>A0A7W4Z952</accession>
<organism evidence="1 2">
    <name type="scientific">Microbulbifer rhizosphaerae</name>
    <dbReference type="NCBI Taxonomy" id="1562603"/>
    <lineage>
        <taxon>Bacteria</taxon>
        <taxon>Pseudomonadati</taxon>
        <taxon>Pseudomonadota</taxon>
        <taxon>Gammaproteobacteria</taxon>
        <taxon>Cellvibrionales</taxon>
        <taxon>Microbulbiferaceae</taxon>
        <taxon>Microbulbifer</taxon>
    </lineage>
</organism>
<evidence type="ECO:0000313" key="2">
    <source>
        <dbReference type="Proteomes" id="UP000535937"/>
    </source>
</evidence>
<dbReference type="AlphaFoldDB" id="A0A7W4Z952"/>